<evidence type="ECO:0000313" key="4">
    <source>
        <dbReference type="Proteomes" id="UP000663864"/>
    </source>
</evidence>
<dbReference type="InterPro" id="IPR056149">
    <property type="entry name" value="PRP5/DDX46/KHDC4_KH"/>
</dbReference>
<gene>
    <name evidence="3" type="ORF">JBS370_LOCUS36113</name>
    <name evidence="2" type="ORF">ZHD862_LOCUS37947</name>
</gene>
<evidence type="ECO:0000313" key="2">
    <source>
        <dbReference type="EMBL" id="CAF1511647.1"/>
    </source>
</evidence>
<feature type="non-terminal residue" evidence="2">
    <location>
        <position position="1"/>
    </location>
</feature>
<comment type="caution">
    <text evidence="2">The sequence shown here is derived from an EMBL/GenBank/DDBJ whole genome shotgun (WGS) entry which is preliminary data.</text>
</comment>
<dbReference type="EMBL" id="CAJOBD010013657">
    <property type="protein sequence ID" value="CAF4192776.1"/>
    <property type="molecule type" value="Genomic_DNA"/>
</dbReference>
<dbReference type="EMBL" id="CAJNOT010007818">
    <property type="protein sequence ID" value="CAF1511647.1"/>
    <property type="molecule type" value="Genomic_DNA"/>
</dbReference>
<organism evidence="2 4">
    <name type="scientific">Rotaria sordida</name>
    <dbReference type="NCBI Taxonomy" id="392033"/>
    <lineage>
        <taxon>Eukaryota</taxon>
        <taxon>Metazoa</taxon>
        <taxon>Spiralia</taxon>
        <taxon>Gnathifera</taxon>
        <taxon>Rotifera</taxon>
        <taxon>Eurotatoria</taxon>
        <taxon>Bdelloidea</taxon>
        <taxon>Philodinida</taxon>
        <taxon>Philodinidae</taxon>
        <taxon>Rotaria</taxon>
    </lineage>
</organism>
<protein>
    <recommendedName>
        <fullName evidence="1">ATP-dependent RNA helicase PRP5/DDX46/KHDC4 KH domain-containing protein</fullName>
    </recommendedName>
</protein>
<accession>A0A815TZP1</accession>
<dbReference type="Pfam" id="PF23469">
    <property type="entry name" value="KH_12"/>
    <property type="match status" value="1"/>
</dbReference>
<dbReference type="Proteomes" id="UP000663864">
    <property type="component" value="Unassembled WGS sequence"/>
</dbReference>
<name>A0A815TZP1_9BILA</name>
<evidence type="ECO:0000259" key="1">
    <source>
        <dbReference type="Pfam" id="PF23469"/>
    </source>
</evidence>
<reference evidence="2" key="1">
    <citation type="submission" date="2021-02" db="EMBL/GenBank/DDBJ databases">
        <authorList>
            <person name="Nowell W R."/>
        </authorList>
    </citation>
    <scope>NUCLEOTIDE SEQUENCE</scope>
</reference>
<evidence type="ECO:0000313" key="3">
    <source>
        <dbReference type="EMBL" id="CAF4192776.1"/>
    </source>
</evidence>
<dbReference type="Proteomes" id="UP000663836">
    <property type="component" value="Unassembled WGS sequence"/>
</dbReference>
<feature type="domain" description="ATP-dependent RNA helicase PRP5/DDX46/KHDC4 KH" evidence="1">
    <location>
        <begin position="109"/>
        <end position="188"/>
    </location>
</feature>
<dbReference type="AlphaFoldDB" id="A0A815TZP1"/>
<sequence>SKNYIKVKDNVSVNQNEEISGSTAINDLASKFELATKVAARLTLIKPETRDSIQKATASLFQHSDTLNSAVSSRIIAQQRANELNRKLNYEKSKEEIQVNENVFKRFEEELEINDFPQNARSKIISKKTLAHICDYADVDISVRGQYYPNNKEIAQDDRKLYLQIVSLTERGLQLAKEEIARLIKEEMMKMQNPALQLVNHGRYKV</sequence>
<proteinExistence type="predicted"/>